<dbReference type="Gene3D" id="3.40.50.1980">
    <property type="entry name" value="Nitrogenase molybdenum iron protein domain"/>
    <property type="match status" value="2"/>
</dbReference>
<dbReference type="SUPFAM" id="SSF53807">
    <property type="entry name" value="Helical backbone' metal receptor"/>
    <property type="match status" value="1"/>
</dbReference>
<protein>
    <submittedName>
        <fullName evidence="6">Iron complex transport system substrate-binding protein</fullName>
    </submittedName>
</protein>
<evidence type="ECO:0000259" key="5">
    <source>
        <dbReference type="PROSITE" id="PS50983"/>
    </source>
</evidence>
<evidence type="ECO:0000313" key="7">
    <source>
        <dbReference type="Proteomes" id="UP000252731"/>
    </source>
</evidence>
<accession>A0A366JK21</accession>
<dbReference type="RefSeq" id="WP_113885674.1">
    <property type="nucleotide sequence ID" value="NZ_QNSF01000031.1"/>
</dbReference>
<evidence type="ECO:0000256" key="2">
    <source>
        <dbReference type="ARBA" id="ARBA00008814"/>
    </source>
</evidence>
<comment type="similarity">
    <text evidence="2">Belongs to the bacterial solute-binding protein 8 family.</text>
</comment>
<dbReference type="Proteomes" id="UP000252731">
    <property type="component" value="Unassembled WGS sequence"/>
</dbReference>
<dbReference type="GO" id="GO:0005886">
    <property type="term" value="C:plasma membrane"/>
    <property type="evidence" value="ECO:0007669"/>
    <property type="project" value="UniProtKB-SubCell"/>
</dbReference>
<dbReference type="InterPro" id="IPR051313">
    <property type="entry name" value="Bact_iron-sidero_bind"/>
</dbReference>
<dbReference type="PROSITE" id="PS51257">
    <property type="entry name" value="PROKAR_LIPOPROTEIN"/>
    <property type="match status" value="1"/>
</dbReference>
<dbReference type="PANTHER" id="PTHR30532">
    <property type="entry name" value="IRON III DICITRATE-BINDING PERIPLASMIC PROTEIN"/>
    <property type="match status" value="1"/>
</dbReference>
<evidence type="ECO:0000256" key="3">
    <source>
        <dbReference type="ARBA" id="ARBA00022448"/>
    </source>
</evidence>
<dbReference type="EMBL" id="QNSF01000031">
    <property type="protein sequence ID" value="RBP86175.1"/>
    <property type="molecule type" value="Genomic_DNA"/>
</dbReference>
<keyword evidence="3" id="KW-0813">Transport</keyword>
<dbReference type="PANTHER" id="PTHR30532:SF29">
    <property type="entry name" value="FE(3+) DICITRATE-BINDING PERIPLASMIC PROTEIN"/>
    <property type="match status" value="1"/>
</dbReference>
<sequence length="319" mass="35268">MLKKIIFFSGVFLLIITLVSCSQSINNETIAEPSNSTNVDSDQHIEKTTVSHEWGDYQIEKQPENIVTLDFSFLDTLTALGVTPIGNAGVGTTKIPDYLTDKVNEVSDVGERKAPNLEVIHSLNPDLIIASVDRHSMIQTELEDISSTIAFDDANFEQILSNVKSIGAIVGKEEVATQVITELEDKVNKAKDTINNSPSILVVGYFDDEFTVWVENSFIGTLLSEIGFEYAFNGEVAALEGKGEGVKMTLEKLHEINPDYIMIYGDDYSKLKSNPLFKELTSVKEKHFLDVDRDLWSRARGPIAGSKIIDEALSVISTK</sequence>
<evidence type="ECO:0000256" key="4">
    <source>
        <dbReference type="ARBA" id="ARBA00022729"/>
    </source>
</evidence>
<comment type="subcellular location">
    <subcellularLocation>
        <location evidence="1">Cell membrane</location>
        <topology evidence="1">Lipid-anchor</topology>
    </subcellularLocation>
</comment>
<reference evidence="6 7" key="1">
    <citation type="submission" date="2018-06" db="EMBL/GenBank/DDBJ databases">
        <title>Freshwater and sediment microbial communities from various areas in North America, analyzing microbe dynamics in response to fracking.</title>
        <authorList>
            <person name="Lamendella R."/>
        </authorList>
    </citation>
    <scope>NUCLEOTIDE SEQUENCE [LARGE SCALE GENOMIC DNA]</scope>
    <source>
        <strain evidence="6 7">14_TX</strain>
    </source>
</reference>
<dbReference type="PROSITE" id="PS50983">
    <property type="entry name" value="FE_B12_PBP"/>
    <property type="match status" value="1"/>
</dbReference>
<keyword evidence="4" id="KW-0732">Signal</keyword>
<evidence type="ECO:0000256" key="1">
    <source>
        <dbReference type="ARBA" id="ARBA00004193"/>
    </source>
</evidence>
<dbReference type="OrthoDB" id="9793175at2"/>
<evidence type="ECO:0000313" key="6">
    <source>
        <dbReference type="EMBL" id="RBP86175.1"/>
    </source>
</evidence>
<dbReference type="CDD" id="cd01146">
    <property type="entry name" value="FhuD"/>
    <property type="match status" value="1"/>
</dbReference>
<comment type="caution">
    <text evidence="6">The sequence shown here is derived from an EMBL/GenBank/DDBJ whole genome shotgun (WGS) entry which is preliminary data.</text>
</comment>
<dbReference type="Pfam" id="PF01497">
    <property type="entry name" value="Peripla_BP_2"/>
    <property type="match status" value="1"/>
</dbReference>
<organism evidence="6 7">
    <name type="scientific">Cytobacillus firmus</name>
    <name type="common">Bacillus firmus</name>
    <dbReference type="NCBI Taxonomy" id="1399"/>
    <lineage>
        <taxon>Bacteria</taxon>
        <taxon>Bacillati</taxon>
        <taxon>Bacillota</taxon>
        <taxon>Bacilli</taxon>
        <taxon>Bacillales</taxon>
        <taxon>Bacillaceae</taxon>
        <taxon>Cytobacillus</taxon>
    </lineage>
</organism>
<dbReference type="GO" id="GO:1901678">
    <property type="term" value="P:iron coordination entity transport"/>
    <property type="evidence" value="ECO:0007669"/>
    <property type="project" value="UniProtKB-ARBA"/>
</dbReference>
<dbReference type="GO" id="GO:0030288">
    <property type="term" value="C:outer membrane-bounded periplasmic space"/>
    <property type="evidence" value="ECO:0007669"/>
    <property type="project" value="TreeGrafter"/>
</dbReference>
<name>A0A366JK21_CYTFI</name>
<feature type="domain" description="Fe/B12 periplasmic-binding" evidence="5">
    <location>
        <begin position="65"/>
        <end position="319"/>
    </location>
</feature>
<keyword evidence="7" id="KW-1185">Reference proteome</keyword>
<gene>
    <name evidence="6" type="ORF">DFO70_1318</name>
</gene>
<dbReference type="InterPro" id="IPR002491">
    <property type="entry name" value="ABC_transptr_periplasmic_BD"/>
</dbReference>
<proteinExistence type="inferred from homology"/>
<dbReference type="AlphaFoldDB" id="A0A366JK21"/>